<dbReference type="OrthoDB" id="1735038at2759"/>
<keyword evidence="2" id="KW-0645">Protease</keyword>
<evidence type="ECO:0000313" key="8">
    <source>
        <dbReference type="Proteomes" id="UP000033647"/>
    </source>
</evidence>
<dbReference type="GO" id="GO:0070008">
    <property type="term" value="F:serine-type exopeptidase activity"/>
    <property type="evidence" value="ECO:0007669"/>
    <property type="project" value="InterPro"/>
</dbReference>
<dbReference type="PANTHER" id="PTHR11010">
    <property type="entry name" value="PROTEASE S28 PRO-X CARBOXYPEPTIDASE-RELATED"/>
    <property type="match status" value="1"/>
</dbReference>
<reference evidence="7 8" key="1">
    <citation type="submission" date="2015-03" db="EMBL/GenBank/DDBJ databases">
        <title>RNA-seq based gene annotation and comparative genomics of four Zymoseptoria species reveal species-specific pathogenicity related genes and transposable element activity.</title>
        <authorList>
            <person name="Grandaubert J."/>
            <person name="Bhattacharyya A."/>
            <person name="Stukenbrock E.H."/>
        </authorList>
    </citation>
    <scope>NUCLEOTIDE SEQUENCE [LARGE SCALE GENOMIC DNA]</scope>
    <source>
        <strain evidence="7 8">Zb18110</strain>
    </source>
</reference>
<dbReference type="Pfam" id="PF05577">
    <property type="entry name" value="Peptidase_S28"/>
    <property type="match status" value="1"/>
</dbReference>
<evidence type="ECO:0000256" key="6">
    <source>
        <dbReference type="SAM" id="SignalP"/>
    </source>
</evidence>
<dbReference type="Proteomes" id="UP000033647">
    <property type="component" value="Unassembled WGS sequence"/>
</dbReference>
<dbReference type="InterPro" id="IPR029058">
    <property type="entry name" value="AB_hydrolase_fold"/>
</dbReference>
<sequence>MESTWRAISWWLLGTMMSTTTQAGYFALNYTPTARCDLPIRPSTEIPPTNEKQYGRSRFTQPLDHARPDLGTFEVNYYWNRTHWAGPGSPIVVFLPGETHADRHLVHSRPDFSLVGVLAEHLGAAVLVPEHRYYGGSSPFSHLTTSNLTYLTVENALLDVVRLAKRFSPPWTNATVGSTARDVPWILVGGSYSAAQTAWIANIHGGTYWAYLALSPIVQSITSYWQYYLPQVEYGRGLCTALLDSVIGFIDDVFGTGRETQIRAIKTMFGLDGMDDDSFLFHITSPILFWSEQDVGRPSRHYDWLCNRVQGTHASALNLIPPDILALLKSSDDDDDNVRKRGDWSSENLRTLKALYSYSEGFRQEIAPMLCSGAYCVNETDPLDPRYSELSVQNRINRQYAWLQCNDLVGGYIVGAPPRELSLVSRLTTADFFARQCALFFPPGSHGETYGANRGRTAAILNAYTGGWSPTRARRIIYSSGSRDVWREMGVTARLRPGGPMQSDPQKEIVVHVVETGFHHSELSSRNAELYEEVRRVRDLEVEQVCRWVQQWPGYL</sequence>
<evidence type="ECO:0000256" key="4">
    <source>
        <dbReference type="ARBA" id="ARBA00022801"/>
    </source>
</evidence>
<evidence type="ECO:0000256" key="5">
    <source>
        <dbReference type="ARBA" id="ARBA00023180"/>
    </source>
</evidence>
<comment type="similarity">
    <text evidence="1">Belongs to the peptidase S28 family.</text>
</comment>
<keyword evidence="8" id="KW-1185">Reference proteome</keyword>
<keyword evidence="4" id="KW-0378">Hydrolase</keyword>
<feature type="signal peptide" evidence="6">
    <location>
        <begin position="1"/>
        <end position="23"/>
    </location>
</feature>
<gene>
    <name evidence="7" type="ORF">TI39_contig801g00001</name>
</gene>
<keyword evidence="5" id="KW-0325">Glycoprotein</keyword>
<keyword evidence="3 6" id="KW-0732">Signal</keyword>
<name>A0A0F4GGN1_9PEZI</name>
<dbReference type="SUPFAM" id="SSF53474">
    <property type="entry name" value="alpha/beta-Hydrolases"/>
    <property type="match status" value="1"/>
</dbReference>
<dbReference type="EMBL" id="LAFY01000793">
    <property type="protein sequence ID" value="KJX96167.1"/>
    <property type="molecule type" value="Genomic_DNA"/>
</dbReference>
<dbReference type="GO" id="GO:0008239">
    <property type="term" value="F:dipeptidyl-peptidase activity"/>
    <property type="evidence" value="ECO:0007669"/>
    <property type="project" value="TreeGrafter"/>
</dbReference>
<comment type="caution">
    <text evidence="7">The sequence shown here is derived from an EMBL/GenBank/DDBJ whole genome shotgun (WGS) entry which is preliminary data.</text>
</comment>
<evidence type="ECO:0000256" key="3">
    <source>
        <dbReference type="ARBA" id="ARBA00022729"/>
    </source>
</evidence>
<dbReference type="Gene3D" id="3.40.50.1820">
    <property type="entry name" value="alpha/beta hydrolase"/>
    <property type="match status" value="2"/>
</dbReference>
<dbReference type="InterPro" id="IPR008758">
    <property type="entry name" value="Peptidase_S28"/>
</dbReference>
<dbReference type="AlphaFoldDB" id="A0A0F4GGN1"/>
<feature type="chain" id="PRO_5002468781" evidence="6">
    <location>
        <begin position="24"/>
        <end position="556"/>
    </location>
</feature>
<organism evidence="7 8">
    <name type="scientific">Zymoseptoria brevis</name>
    <dbReference type="NCBI Taxonomy" id="1047168"/>
    <lineage>
        <taxon>Eukaryota</taxon>
        <taxon>Fungi</taxon>
        <taxon>Dikarya</taxon>
        <taxon>Ascomycota</taxon>
        <taxon>Pezizomycotina</taxon>
        <taxon>Dothideomycetes</taxon>
        <taxon>Dothideomycetidae</taxon>
        <taxon>Mycosphaerellales</taxon>
        <taxon>Mycosphaerellaceae</taxon>
        <taxon>Zymoseptoria</taxon>
    </lineage>
</organism>
<dbReference type="PANTHER" id="PTHR11010:SF23">
    <property type="entry name" value="SERINE PEPTIDASE"/>
    <property type="match status" value="1"/>
</dbReference>
<evidence type="ECO:0000256" key="2">
    <source>
        <dbReference type="ARBA" id="ARBA00022670"/>
    </source>
</evidence>
<dbReference type="GO" id="GO:0006508">
    <property type="term" value="P:proteolysis"/>
    <property type="evidence" value="ECO:0007669"/>
    <property type="project" value="UniProtKB-KW"/>
</dbReference>
<protein>
    <submittedName>
        <fullName evidence="7">Serine peptidase like protein</fullName>
    </submittedName>
</protein>
<accession>A0A0F4GGN1</accession>
<evidence type="ECO:0000313" key="7">
    <source>
        <dbReference type="EMBL" id="KJX96167.1"/>
    </source>
</evidence>
<evidence type="ECO:0000256" key="1">
    <source>
        <dbReference type="ARBA" id="ARBA00011079"/>
    </source>
</evidence>
<dbReference type="MEROPS" id="S28.004"/>
<proteinExistence type="inferred from homology"/>